<dbReference type="SMART" id="SM00091">
    <property type="entry name" value="PAS"/>
    <property type="match status" value="1"/>
</dbReference>
<dbReference type="InterPro" id="IPR010524">
    <property type="entry name" value="Sig_transdc_resp-reg_PrpR_N"/>
</dbReference>
<reference evidence="7 8" key="1">
    <citation type="journal article" date="2022" name="Genome Biol. Evol.">
        <title>Host diet, physiology and behaviors set the stage for Lachnospiraceae cladogenesis.</title>
        <authorList>
            <person name="Vera-Ponce De Leon A."/>
            <person name="Schneider M."/>
            <person name="Jahnes B.C."/>
            <person name="Sadowski V."/>
            <person name="Camuy-Velez L.A."/>
            <person name="Duan J."/>
            <person name="Sabree Z.L."/>
        </authorList>
    </citation>
    <scope>NUCLEOTIDE SEQUENCE [LARGE SCALE GENOMIC DNA]</scope>
    <source>
        <strain evidence="7 8">PAL227</strain>
    </source>
</reference>
<feature type="domain" description="Sigma-54 factor interaction" evidence="5">
    <location>
        <begin position="328"/>
        <end position="553"/>
    </location>
</feature>
<evidence type="ECO:0000256" key="2">
    <source>
        <dbReference type="ARBA" id="ARBA00022840"/>
    </source>
</evidence>
<name>A0ABT1EDM0_9FIRM</name>
<dbReference type="RefSeq" id="WP_262067691.1">
    <property type="nucleotide sequence ID" value="NZ_JAMXOC010000001.1"/>
</dbReference>
<proteinExistence type="predicted"/>
<dbReference type="InterPro" id="IPR027417">
    <property type="entry name" value="P-loop_NTPase"/>
</dbReference>
<keyword evidence="8" id="KW-1185">Reference proteome</keyword>
<dbReference type="SUPFAM" id="SSF55785">
    <property type="entry name" value="PYP-like sensor domain (PAS domain)"/>
    <property type="match status" value="1"/>
</dbReference>
<keyword evidence="4" id="KW-0804">Transcription</keyword>
<keyword evidence="1" id="KW-0547">Nucleotide-binding</keyword>
<evidence type="ECO:0000313" key="7">
    <source>
        <dbReference type="EMBL" id="MCP1108785.1"/>
    </source>
</evidence>
<dbReference type="InterPro" id="IPR035965">
    <property type="entry name" value="PAS-like_dom_sf"/>
</dbReference>
<evidence type="ECO:0000256" key="3">
    <source>
        <dbReference type="ARBA" id="ARBA00023015"/>
    </source>
</evidence>
<dbReference type="Gene3D" id="1.10.8.60">
    <property type="match status" value="1"/>
</dbReference>
<dbReference type="CDD" id="cd00130">
    <property type="entry name" value="PAS"/>
    <property type="match status" value="1"/>
</dbReference>
<dbReference type="Gene3D" id="3.30.450.20">
    <property type="entry name" value="PAS domain"/>
    <property type="match status" value="1"/>
</dbReference>
<dbReference type="InterPro" id="IPR002078">
    <property type="entry name" value="Sigma_54_int"/>
</dbReference>
<dbReference type="InterPro" id="IPR000014">
    <property type="entry name" value="PAS"/>
</dbReference>
<dbReference type="NCBIfam" id="TIGR00229">
    <property type="entry name" value="sensory_box"/>
    <property type="match status" value="1"/>
</dbReference>
<dbReference type="PROSITE" id="PS50045">
    <property type="entry name" value="SIGMA54_INTERACT_4"/>
    <property type="match status" value="1"/>
</dbReference>
<dbReference type="InterPro" id="IPR003593">
    <property type="entry name" value="AAA+_ATPase"/>
</dbReference>
<dbReference type="SUPFAM" id="SSF52540">
    <property type="entry name" value="P-loop containing nucleoside triphosphate hydrolases"/>
    <property type="match status" value="1"/>
</dbReference>
<dbReference type="PRINTS" id="PR01590">
    <property type="entry name" value="HTHFIS"/>
</dbReference>
<comment type="caution">
    <text evidence="7">The sequence shown here is derived from an EMBL/GenBank/DDBJ whole genome shotgun (WGS) entry which is preliminary data.</text>
</comment>
<evidence type="ECO:0000313" key="8">
    <source>
        <dbReference type="Proteomes" id="UP001523565"/>
    </source>
</evidence>
<dbReference type="Gene3D" id="1.10.10.60">
    <property type="entry name" value="Homeodomain-like"/>
    <property type="match status" value="1"/>
</dbReference>
<evidence type="ECO:0000259" key="5">
    <source>
        <dbReference type="PROSITE" id="PS50045"/>
    </source>
</evidence>
<organism evidence="7 8">
    <name type="scientific">Ohessyouella blattaphilus</name>
    <dbReference type="NCBI Taxonomy" id="2949333"/>
    <lineage>
        <taxon>Bacteria</taxon>
        <taxon>Bacillati</taxon>
        <taxon>Bacillota</taxon>
        <taxon>Clostridia</taxon>
        <taxon>Lachnospirales</taxon>
        <taxon>Lachnospiraceae</taxon>
        <taxon>Ohessyouella</taxon>
    </lineage>
</organism>
<dbReference type="SMART" id="SM00382">
    <property type="entry name" value="AAA"/>
    <property type="match status" value="1"/>
</dbReference>
<dbReference type="Proteomes" id="UP001523565">
    <property type="component" value="Unassembled WGS sequence"/>
</dbReference>
<dbReference type="Gene3D" id="3.40.50.2300">
    <property type="match status" value="1"/>
</dbReference>
<dbReference type="SUPFAM" id="SSF159800">
    <property type="entry name" value="PrpR receptor domain-like"/>
    <property type="match status" value="1"/>
</dbReference>
<dbReference type="Pfam" id="PF25601">
    <property type="entry name" value="AAA_lid_14"/>
    <property type="match status" value="1"/>
</dbReference>
<dbReference type="EMBL" id="JAMZFV010000001">
    <property type="protein sequence ID" value="MCP1108785.1"/>
    <property type="molecule type" value="Genomic_DNA"/>
</dbReference>
<dbReference type="Gene3D" id="3.40.50.10660">
    <property type="entry name" value="PrpR receptor domain-like"/>
    <property type="match status" value="1"/>
</dbReference>
<dbReference type="InterPro" id="IPR058031">
    <property type="entry name" value="AAA_lid_NorR"/>
</dbReference>
<protein>
    <submittedName>
        <fullName evidence="7">PrpR N-terminal domain-containing protein</fullName>
    </submittedName>
</protein>
<dbReference type="InterPro" id="IPR013767">
    <property type="entry name" value="PAS_fold"/>
</dbReference>
<dbReference type="InterPro" id="IPR009057">
    <property type="entry name" value="Homeodomain-like_sf"/>
</dbReference>
<dbReference type="SUPFAM" id="SSF46689">
    <property type="entry name" value="Homeodomain-like"/>
    <property type="match status" value="1"/>
</dbReference>
<evidence type="ECO:0000259" key="6">
    <source>
        <dbReference type="PROSITE" id="PS50112"/>
    </source>
</evidence>
<dbReference type="PROSITE" id="PS50112">
    <property type="entry name" value="PAS"/>
    <property type="match status" value="1"/>
</dbReference>
<gene>
    <name evidence="7" type="ORF">NK118_00775</name>
</gene>
<sequence>MAKIAVLLPREMMVEEVKAIIEEEQLDIGYVKLITTATAVDEARQAMDEGATIIVARGAQAYLIKKYTKVPIVEIKITAQELARLVKRGLKMVDKPYPQVALVGFANMFVDTTYFEEIFDIKRKIYYTKAMEESDEAVRKAVEDGADLIIGGDVINELAAKYQVPSLFFESTKESLQTALHTATSMAYAANMEKEYRAQFETVIDTSESGIIKIDTQMLITNLNRASLDMLGKKEERLIGKSILEVVKDLDGESIKSLLDNQRDIYTTSALLGSQAVMITCVPIRGEEETSGIILNILRITARPGKEAKQYEDVHLQGMYARHVFANFRYKSGKMKPVMERAKNFALSKKPILIQGEVGTEKERFAQAIHNNSPYKAGPYVMVNGSGLTEEEQLKIFFGDPEKKGVRERQGVLATADSGTLLITEVEKLSPVVQQRLFWVVRHGESIRNAVNIKEYYDCRLILTTSIDLQAEVEAGRFRKDLYYLVTALSLQIPPLRERPEDVENLVSGYRDQFVKHYTRYISVPEETIEVLKEYHWPGNGIQLEMFCERLFLGTPKKNVSVEYAKYLLRELYPETEVVAGERKVVVYKHPRAKEIAELLEKHHGNRSAVAKELGISTTTLWRHIKKYEVKDEF</sequence>
<evidence type="ECO:0000256" key="4">
    <source>
        <dbReference type="ARBA" id="ARBA00023163"/>
    </source>
</evidence>
<dbReference type="Pfam" id="PF00989">
    <property type="entry name" value="PAS"/>
    <property type="match status" value="1"/>
</dbReference>
<keyword evidence="2" id="KW-0067">ATP-binding</keyword>
<feature type="domain" description="PAS" evidence="6">
    <location>
        <begin position="196"/>
        <end position="261"/>
    </location>
</feature>
<dbReference type="Gene3D" id="3.40.50.300">
    <property type="entry name" value="P-loop containing nucleotide triphosphate hydrolases"/>
    <property type="match status" value="1"/>
</dbReference>
<evidence type="ECO:0000256" key="1">
    <source>
        <dbReference type="ARBA" id="ARBA00022741"/>
    </source>
</evidence>
<dbReference type="CDD" id="cd00009">
    <property type="entry name" value="AAA"/>
    <property type="match status" value="1"/>
</dbReference>
<dbReference type="Pfam" id="PF06506">
    <property type="entry name" value="PrpR_N"/>
    <property type="match status" value="1"/>
</dbReference>
<dbReference type="InterPro" id="IPR002197">
    <property type="entry name" value="HTH_Fis"/>
</dbReference>
<keyword evidence="3" id="KW-0805">Transcription regulation</keyword>
<dbReference type="Pfam" id="PF02954">
    <property type="entry name" value="HTH_8"/>
    <property type="match status" value="1"/>
</dbReference>
<dbReference type="Pfam" id="PF00158">
    <property type="entry name" value="Sigma54_activat"/>
    <property type="match status" value="1"/>
</dbReference>
<accession>A0ABT1EDM0</accession>
<dbReference type="PANTHER" id="PTHR32071">
    <property type="entry name" value="TRANSCRIPTIONAL REGULATORY PROTEIN"/>
    <property type="match status" value="1"/>
</dbReference>